<keyword evidence="2" id="KW-1185">Reference proteome</keyword>
<name>A0A1L8SWK5_9ENTE</name>
<gene>
    <name evidence="1" type="ORF">RV00_GL001826</name>
</gene>
<proteinExistence type="predicted"/>
<sequence>MKKIEKVVEAVPATESSPKEFIMLQPHRHQQFHCEDVHRKINVNDRHTAVSLHVPPGFKKK</sequence>
<organism evidence="1 2">
    <name type="scientific">Enterococcus devriesei</name>
    <dbReference type="NCBI Taxonomy" id="319970"/>
    <lineage>
        <taxon>Bacteria</taxon>
        <taxon>Bacillati</taxon>
        <taxon>Bacillota</taxon>
        <taxon>Bacilli</taxon>
        <taxon>Lactobacillales</taxon>
        <taxon>Enterococcaceae</taxon>
        <taxon>Enterococcus</taxon>
    </lineage>
</organism>
<dbReference type="AlphaFoldDB" id="A0A1L8SWK5"/>
<comment type="caution">
    <text evidence="1">The sequence shown here is derived from an EMBL/GenBank/DDBJ whole genome shotgun (WGS) entry which is preliminary data.</text>
</comment>
<evidence type="ECO:0000313" key="2">
    <source>
        <dbReference type="Proteomes" id="UP000183700"/>
    </source>
</evidence>
<protein>
    <submittedName>
        <fullName evidence="1">Uncharacterized protein</fullName>
    </submittedName>
</protein>
<dbReference type="RefSeq" id="WP_071861697.1">
    <property type="nucleotide sequence ID" value="NZ_CAURXW010000044.1"/>
</dbReference>
<dbReference type="EMBL" id="JXKM01000003">
    <property type="protein sequence ID" value="OJG36467.1"/>
    <property type="molecule type" value="Genomic_DNA"/>
</dbReference>
<dbReference type="Proteomes" id="UP000183700">
    <property type="component" value="Unassembled WGS sequence"/>
</dbReference>
<reference evidence="1 2" key="1">
    <citation type="submission" date="2014-12" db="EMBL/GenBank/DDBJ databases">
        <title>Draft genome sequences of 29 type strains of Enterococci.</title>
        <authorList>
            <person name="Zhong Z."/>
            <person name="Sun Z."/>
            <person name="Liu W."/>
            <person name="Zhang W."/>
            <person name="Zhang H."/>
        </authorList>
    </citation>
    <scope>NUCLEOTIDE SEQUENCE [LARGE SCALE GENOMIC DNA]</scope>
    <source>
        <strain evidence="1 2">DSM 22802</strain>
    </source>
</reference>
<evidence type="ECO:0000313" key="1">
    <source>
        <dbReference type="EMBL" id="OJG36467.1"/>
    </source>
</evidence>
<accession>A0A1L8SWK5</accession>